<proteinExistence type="inferred from homology"/>
<dbReference type="InterPro" id="IPR051260">
    <property type="entry name" value="Diverse_substr_monoxygenases"/>
</dbReference>
<evidence type="ECO:0000256" key="4">
    <source>
        <dbReference type="ARBA" id="ARBA00023033"/>
    </source>
</evidence>
<evidence type="ECO:0000313" key="9">
    <source>
        <dbReference type="Proteomes" id="UP000314011"/>
    </source>
</evidence>
<evidence type="ECO:0000256" key="3">
    <source>
        <dbReference type="ARBA" id="ARBA00023002"/>
    </source>
</evidence>
<accession>A0A5C5GF65</accession>
<keyword evidence="9" id="KW-1185">Reference proteome</keyword>
<keyword evidence="1 6" id="KW-0285">Flavoprotein</keyword>
<dbReference type="PANTHER" id="PTHR30011">
    <property type="entry name" value="ALKANESULFONATE MONOOXYGENASE-RELATED"/>
    <property type="match status" value="1"/>
</dbReference>
<dbReference type="Pfam" id="PF00296">
    <property type="entry name" value="Bac_luciferase"/>
    <property type="match status" value="1"/>
</dbReference>
<keyword evidence="3 8" id="KW-0560">Oxidoreductase</keyword>
<feature type="binding site" evidence="6">
    <location>
        <position position="228"/>
    </location>
    <ligand>
        <name>FMN</name>
        <dbReference type="ChEBI" id="CHEBI:58210"/>
    </ligand>
</feature>
<dbReference type="InterPro" id="IPR016215">
    <property type="entry name" value="NTA_MOA"/>
</dbReference>
<evidence type="ECO:0000259" key="7">
    <source>
        <dbReference type="Pfam" id="PF00296"/>
    </source>
</evidence>
<evidence type="ECO:0000256" key="6">
    <source>
        <dbReference type="PIRSR" id="PIRSR000337-1"/>
    </source>
</evidence>
<dbReference type="GO" id="GO:0004497">
    <property type="term" value="F:monooxygenase activity"/>
    <property type="evidence" value="ECO:0007669"/>
    <property type="project" value="UniProtKB-KW"/>
</dbReference>
<keyword evidence="4 8" id="KW-0503">Monooxygenase</keyword>
<feature type="binding site" evidence="6">
    <location>
        <position position="68"/>
    </location>
    <ligand>
        <name>FMN</name>
        <dbReference type="ChEBI" id="CHEBI:58210"/>
    </ligand>
</feature>
<evidence type="ECO:0000256" key="2">
    <source>
        <dbReference type="ARBA" id="ARBA00022643"/>
    </source>
</evidence>
<keyword evidence="2 6" id="KW-0288">FMN</keyword>
<gene>
    <name evidence="8" type="ORF">FHY64_04845</name>
</gene>
<dbReference type="Proteomes" id="UP000314011">
    <property type="component" value="Unassembled WGS sequence"/>
</dbReference>
<evidence type="ECO:0000256" key="5">
    <source>
        <dbReference type="ARBA" id="ARBA00033748"/>
    </source>
</evidence>
<feature type="domain" description="Luciferase-like" evidence="7">
    <location>
        <begin position="34"/>
        <end position="394"/>
    </location>
</feature>
<evidence type="ECO:0000256" key="1">
    <source>
        <dbReference type="ARBA" id="ARBA00022630"/>
    </source>
</evidence>
<dbReference type="EC" id="1.14.-.-" evidence="8"/>
<dbReference type="PANTHER" id="PTHR30011:SF16">
    <property type="entry name" value="C2H2 FINGER DOMAIN TRANSCRIPTION FACTOR (EUROFUNG)-RELATED"/>
    <property type="match status" value="1"/>
</dbReference>
<dbReference type="AlphaFoldDB" id="A0A5C5GF65"/>
<protein>
    <submittedName>
        <fullName evidence="8">NtaA/DmoA family FMN-dependent monooxygenase</fullName>
        <ecNumber evidence="8">1.14.-.-</ecNumber>
    </submittedName>
</protein>
<organism evidence="8 9">
    <name type="scientific">Pelagovum pacificum</name>
    <dbReference type="NCBI Taxonomy" id="2588711"/>
    <lineage>
        <taxon>Bacteria</taxon>
        <taxon>Pseudomonadati</taxon>
        <taxon>Pseudomonadota</taxon>
        <taxon>Alphaproteobacteria</taxon>
        <taxon>Rhodobacterales</taxon>
        <taxon>Paracoccaceae</taxon>
        <taxon>Pelagovum</taxon>
    </lineage>
</organism>
<feature type="binding site" evidence="6">
    <location>
        <position position="159"/>
    </location>
    <ligand>
        <name>FMN</name>
        <dbReference type="ChEBI" id="CHEBI:58210"/>
    </ligand>
</feature>
<comment type="caution">
    <text evidence="8">The sequence shown here is derived from an EMBL/GenBank/DDBJ whole genome shotgun (WGS) entry which is preliminary data.</text>
</comment>
<dbReference type="Gene3D" id="3.20.20.30">
    <property type="entry name" value="Luciferase-like domain"/>
    <property type="match status" value="1"/>
</dbReference>
<evidence type="ECO:0000313" key="8">
    <source>
        <dbReference type="EMBL" id="TNY32611.1"/>
    </source>
</evidence>
<dbReference type="InterPro" id="IPR036661">
    <property type="entry name" value="Luciferase-like_sf"/>
</dbReference>
<dbReference type="GO" id="GO:0016705">
    <property type="term" value="F:oxidoreductase activity, acting on paired donors, with incorporation or reduction of molecular oxygen"/>
    <property type="evidence" value="ECO:0007669"/>
    <property type="project" value="InterPro"/>
</dbReference>
<reference evidence="8 9" key="1">
    <citation type="submission" date="2019-06" db="EMBL/GenBank/DDBJ databases">
        <title>Genome of new Rhodobacteraceae sp. SM1903.</title>
        <authorList>
            <person name="Ren X."/>
        </authorList>
    </citation>
    <scope>NUCLEOTIDE SEQUENCE [LARGE SCALE GENOMIC DNA]</scope>
    <source>
        <strain evidence="8 9">SM1903</strain>
    </source>
</reference>
<dbReference type="NCBIfam" id="TIGR03860">
    <property type="entry name" value="FMN_nitrolo"/>
    <property type="match status" value="1"/>
</dbReference>
<dbReference type="SUPFAM" id="SSF51679">
    <property type="entry name" value="Bacterial luciferase-like"/>
    <property type="match status" value="1"/>
</dbReference>
<dbReference type="PIRSF" id="PIRSF000337">
    <property type="entry name" value="NTA_MOA"/>
    <property type="match status" value="1"/>
</dbReference>
<dbReference type="OrthoDB" id="9779442at2"/>
<feature type="binding site" evidence="6">
    <location>
        <position position="105"/>
    </location>
    <ligand>
        <name>FMN</name>
        <dbReference type="ChEBI" id="CHEBI:58210"/>
    </ligand>
</feature>
<sequence>MARRCVGLVRPGLDGRMILNAVVFGFGSHEAAWRLPGMSPTAPLELSHWIDCARQAEDAGFDGLFLGDILCLQDRPQDHPSEALDPFMVLAAVSGVTRRLKLIGTASTSFNHPWHLARRILSLQHLTEGRAGWNIVTSSYPQEAANFGWPDMPGTEDRYALAEEVVQAVRALWSGWDGVARIANQTSGHWLDTPPPLVEAEGRFGTIRGNVNLSPEPWGLPLLAQAGSSARGLEFAARHADQIFTVQSDMDEAVAFRTRARSLVAQAGRDPDSVAILPGVVPFVADTEEEAEAALASLTRHVSLAHAIPKLERFLGLSLSDLDLDAAVPFTPADLSDNRFSNSRAGILLMEANRNDLTLRQMLARFAAGRGHLLLVGTGDHIARTMRQWIAAGAADGFNVMPPVLPSGIGAVGEVLELVRAPDRTRR</sequence>
<dbReference type="InterPro" id="IPR011251">
    <property type="entry name" value="Luciferase-like_dom"/>
</dbReference>
<feature type="binding site" evidence="6">
    <location>
        <position position="229"/>
    </location>
    <ligand>
        <name>FMN</name>
        <dbReference type="ChEBI" id="CHEBI:58210"/>
    </ligand>
</feature>
<name>A0A5C5GF65_9RHOB</name>
<comment type="similarity">
    <text evidence="5">Belongs to the NtaA/SnaA/DszA monooxygenase family.</text>
</comment>
<dbReference type="EMBL" id="VFFF01000001">
    <property type="protein sequence ID" value="TNY32611.1"/>
    <property type="molecule type" value="Genomic_DNA"/>
</dbReference>